<comment type="caution">
    <text evidence="2">The sequence shown here is derived from an EMBL/GenBank/DDBJ whole genome shotgun (WGS) entry which is preliminary data.</text>
</comment>
<keyword evidence="1" id="KW-0732">Signal</keyword>
<protein>
    <recommendedName>
        <fullName evidence="4">Ig-like domain-containing protein</fullName>
    </recommendedName>
</protein>
<dbReference type="EMBL" id="JBHTJM010000006">
    <property type="protein sequence ID" value="MFD0963755.1"/>
    <property type="molecule type" value="Genomic_DNA"/>
</dbReference>
<name>A0ABW3I2K0_9FLAO</name>
<reference evidence="3" key="1">
    <citation type="journal article" date="2019" name="Int. J. Syst. Evol. Microbiol.">
        <title>The Global Catalogue of Microorganisms (GCM) 10K type strain sequencing project: providing services to taxonomists for standard genome sequencing and annotation.</title>
        <authorList>
            <consortium name="The Broad Institute Genomics Platform"/>
            <consortium name="The Broad Institute Genome Sequencing Center for Infectious Disease"/>
            <person name="Wu L."/>
            <person name="Ma J."/>
        </authorList>
    </citation>
    <scope>NUCLEOTIDE SEQUENCE [LARGE SCALE GENOMIC DNA]</scope>
    <source>
        <strain evidence="3">CCUG 62114</strain>
    </source>
</reference>
<feature type="signal peptide" evidence="1">
    <location>
        <begin position="1"/>
        <end position="19"/>
    </location>
</feature>
<evidence type="ECO:0000256" key="1">
    <source>
        <dbReference type="SAM" id="SignalP"/>
    </source>
</evidence>
<accession>A0ABW3I2K0</accession>
<evidence type="ECO:0000313" key="3">
    <source>
        <dbReference type="Proteomes" id="UP001596997"/>
    </source>
</evidence>
<dbReference type="SUPFAM" id="SSF82171">
    <property type="entry name" value="DPP6 N-terminal domain-like"/>
    <property type="match status" value="1"/>
</dbReference>
<sequence>MLKKITLLTLFIYSINLFSQGEANNWYFGANAGLDFSSGNPVPISGGQINTTEGCSTISDSNGDLLFYTDGITVWDKNHNIMLNGTGLNGDPSSTSSAIIVPKPNDSNIYYIFTVDEPHHNENENSNHGLNYTTVDISLNGGNGAVVTSEKNIALVTYNPAVPLERKYKCAEKITAVKSSDCNSFWVVTHFINNFYSFEVTVAGVNNTPIISPSQASVPISGYRRNALGYIKNSPDGSKLAVAHYGFATTQGGDGAGGTYLYDFDPATGVVTNEQVLYSPNNGNSPYGVEFSSSGEKLYTTVGGSANGQMGSELVQYDLTSTNIPASQQIINSSNLYSHGALQLAPDGKIYRALFNFNANDGAYLGVINEPENIGQACNYIEQGIALNLAATPQQEASRIGLPPFIQSLFAPKVDIINTDNDPNTVTNTLTLCEGDTFTLNTDNLAGATYTWTQNGNAIPTPNPANELIVNSSGTYIVEVNPNNGDCPYLGEAIVTINPKPVVNSLTPLEACFDSSDGISTFNLPDANNEALANQPLDMLGNSNVTVVSYHSSEANALAGTNPIASSYDSTGETIYIKLLNSITNCTSVVPLNLVVNPLPIINSPVTLEQCDDDTDGFTIFNLEEANVLLSSNSANETFTYFNTLADAQNNSNTITNPTAYTSNTGNDVFVRVISNEGCVNYGQINLVVGTTQIPPNFLLEYSNCDDNFDGITIFDFSNASNQILGLFPGNNNINISYYENQNDALIEVNAIQNISNYQNTTPNTQEIWVRIDSNDVNACLGLGHHITLNVNPLPATNILNNLQACSDTALADFDLSNNLNDITGGDTNLDVSYHSSLLDAQNNQNPLNTNLNTSNTTIFVRAENTITNCVNTFMQFDLIVNPNPDVNTLTDRMVCDDETSDGLTEFDLTNIVNEATNNTSHLVTLHETLNEATNNSNPLDLIFTNTVAYNQTIYVRVTNTNTNCFSTAPLNLIVSLAPQGFPLSEPLTSCDPDNDGFSDFNLTSIINQLTGNNNGVTVNFYSTLAQAESGDSNIPILETTYTNVTPSSQTIYAQLSIPGLNCTTIIPVNLLVLNSPILNPQDPYPIALCDDNDNDTNLTDGLTTFD</sequence>
<proteinExistence type="predicted"/>
<dbReference type="Proteomes" id="UP001596997">
    <property type="component" value="Unassembled WGS sequence"/>
</dbReference>
<feature type="non-terminal residue" evidence="2">
    <location>
        <position position="1107"/>
    </location>
</feature>
<evidence type="ECO:0000313" key="2">
    <source>
        <dbReference type="EMBL" id="MFD0963755.1"/>
    </source>
</evidence>
<feature type="chain" id="PRO_5045929221" description="Ig-like domain-containing protein" evidence="1">
    <location>
        <begin position="20"/>
        <end position="1107"/>
    </location>
</feature>
<keyword evidence="3" id="KW-1185">Reference proteome</keyword>
<organism evidence="2 3">
    <name type="scientific">Pseudofulvibacter geojedonensis</name>
    <dbReference type="NCBI Taxonomy" id="1123758"/>
    <lineage>
        <taxon>Bacteria</taxon>
        <taxon>Pseudomonadati</taxon>
        <taxon>Bacteroidota</taxon>
        <taxon>Flavobacteriia</taxon>
        <taxon>Flavobacteriales</taxon>
        <taxon>Flavobacteriaceae</taxon>
        <taxon>Pseudofulvibacter</taxon>
    </lineage>
</organism>
<gene>
    <name evidence="2" type="ORF">ACFQ1O_07035</name>
</gene>
<evidence type="ECO:0008006" key="4">
    <source>
        <dbReference type="Google" id="ProtNLM"/>
    </source>
</evidence>